<sequence>MKFLISGSSGLIGSSLIPSLQGEHEQVSRLVRTASVKTKQDVLWVPAKNEIDTENLEGFDCVVHLAGESIVSRWTTAKKKRIRDSRVGATKLLTRALSGLRAPPKTLICASAVGYYGDRDDEILTEVSPV</sequence>
<dbReference type="AlphaFoldDB" id="A0A382NQX5"/>
<dbReference type="PANTHER" id="PTHR11092:SF0">
    <property type="entry name" value="EPIMERASE FAMILY PROTEIN SDR39U1"/>
    <property type="match status" value="1"/>
</dbReference>
<reference evidence="2" key="1">
    <citation type="submission" date="2018-05" db="EMBL/GenBank/DDBJ databases">
        <authorList>
            <person name="Lanie J.A."/>
            <person name="Ng W.-L."/>
            <person name="Kazmierczak K.M."/>
            <person name="Andrzejewski T.M."/>
            <person name="Davidsen T.M."/>
            <person name="Wayne K.J."/>
            <person name="Tettelin H."/>
            <person name="Glass J.I."/>
            <person name="Rusch D."/>
            <person name="Podicherti R."/>
            <person name="Tsui H.-C.T."/>
            <person name="Winkler M.E."/>
        </authorList>
    </citation>
    <scope>NUCLEOTIDE SEQUENCE</scope>
</reference>
<dbReference type="EMBL" id="UINC01101284">
    <property type="protein sequence ID" value="SVC61971.1"/>
    <property type="molecule type" value="Genomic_DNA"/>
</dbReference>
<organism evidence="2">
    <name type="scientific">marine metagenome</name>
    <dbReference type="NCBI Taxonomy" id="408172"/>
    <lineage>
        <taxon>unclassified sequences</taxon>
        <taxon>metagenomes</taxon>
        <taxon>ecological metagenomes</taxon>
    </lineage>
</organism>
<dbReference type="InterPro" id="IPR001509">
    <property type="entry name" value="Epimerase_deHydtase"/>
</dbReference>
<dbReference type="SUPFAM" id="SSF51735">
    <property type="entry name" value="NAD(P)-binding Rossmann-fold domains"/>
    <property type="match status" value="1"/>
</dbReference>
<evidence type="ECO:0000313" key="2">
    <source>
        <dbReference type="EMBL" id="SVC61971.1"/>
    </source>
</evidence>
<dbReference type="InterPro" id="IPR036291">
    <property type="entry name" value="NAD(P)-bd_dom_sf"/>
</dbReference>
<dbReference type="PANTHER" id="PTHR11092">
    <property type="entry name" value="SUGAR NUCLEOTIDE EPIMERASE RELATED"/>
    <property type="match status" value="1"/>
</dbReference>
<feature type="domain" description="NAD-dependent epimerase/dehydratase" evidence="1">
    <location>
        <begin position="4"/>
        <end position="121"/>
    </location>
</feature>
<proteinExistence type="predicted"/>
<dbReference type="Gene3D" id="3.40.50.720">
    <property type="entry name" value="NAD(P)-binding Rossmann-like Domain"/>
    <property type="match status" value="1"/>
</dbReference>
<gene>
    <name evidence="2" type="ORF">METZ01_LOCUS314825</name>
</gene>
<dbReference type="Pfam" id="PF01370">
    <property type="entry name" value="Epimerase"/>
    <property type="match status" value="1"/>
</dbReference>
<protein>
    <recommendedName>
        <fullName evidence="1">NAD-dependent epimerase/dehydratase domain-containing protein</fullName>
    </recommendedName>
</protein>
<name>A0A382NQX5_9ZZZZ</name>
<evidence type="ECO:0000259" key="1">
    <source>
        <dbReference type="Pfam" id="PF01370"/>
    </source>
</evidence>
<accession>A0A382NQX5</accession>
<feature type="non-terminal residue" evidence="2">
    <location>
        <position position="130"/>
    </location>
</feature>